<dbReference type="InterPro" id="IPR051419">
    <property type="entry name" value="Lys/N-term_MeTrsfase_sf"/>
</dbReference>
<evidence type="ECO:0000256" key="1">
    <source>
        <dbReference type="ARBA" id="ARBA00008361"/>
    </source>
</evidence>
<sequence>MYRDVSSCNTYNYGDAVYWDARYLHEAGSFDWYQRYSSLRPFVRKFISTSASVLMVGCGNAVMSEDMVKDGYEDIMNVDISSVAIDMMKRKYQFIPQLKYMEMDVRDMSFFPDEKFGAVIDKGTLDSLMCGTDAPISAAQMLGEVSRLLKPGGVYLLIFGGLQITYGDPKVRMPHLMRPSYNWKIALFIIPRPGYQRPEECSTPEKSYLEPVPLTENGLLSPNFVMEDPDSHFIYVCQKLDDSDPNNIVPPYLLSTDAL</sequence>
<reference evidence="5" key="1">
    <citation type="submission" date="2025-05" db="UniProtKB">
        <authorList>
            <consortium name="RefSeq"/>
        </authorList>
    </citation>
    <scope>NUCLEOTIDE SEQUENCE [LARGE SCALE GENOMIC DNA]</scope>
</reference>
<name>A0ABM3L1N2_CUCME</name>
<evidence type="ECO:0000313" key="5">
    <source>
        <dbReference type="Proteomes" id="UP001652600"/>
    </source>
</evidence>
<dbReference type="RefSeq" id="XP_050943935.1">
    <property type="nucleotide sequence ID" value="XM_051087978.1"/>
</dbReference>
<dbReference type="PANTHER" id="PTHR12176">
    <property type="entry name" value="SAM-DEPENDENT METHYLTRANSFERASE SUPERFAMILY PROTEIN"/>
    <property type="match status" value="1"/>
</dbReference>
<organism evidence="5 6">
    <name type="scientific">Cucumis melo</name>
    <name type="common">Muskmelon</name>
    <dbReference type="NCBI Taxonomy" id="3656"/>
    <lineage>
        <taxon>Eukaryota</taxon>
        <taxon>Viridiplantae</taxon>
        <taxon>Streptophyta</taxon>
        <taxon>Embryophyta</taxon>
        <taxon>Tracheophyta</taxon>
        <taxon>Spermatophyta</taxon>
        <taxon>Magnoliopsida</taxon>
        <taxon>eudicotyledons</taxon>
        <taxon>Gunneridae</taxon>
        <taxon>Pentapetalae</taxon>
        <taxon>rosids</taxon>
        <taxon>fabids</taxon>
        <taxon>Cucurbitales</taxon>
        <taxon>Cucurbitaceae</taxon>
        <taxon>Benincaseae</taxon>
        <taxon>Cucumis</taxon>
    </lineage>
</organism>
<evidence type="ECO:0000256" key="2">
    <source>
        <dbReference type="ARBA" id="ARBA00022603"/>
    </source>
</evidence>
<reference evidence="6" key="2">
    <citation type="submission" date="2025-08" db="UniProtKB">
        <authorList>
            <consortium name="RefSeq"/>
        </authorList>
    </citation>
    <scope>IDENTIFICATION</scope>
    <source>
        <tissue evidence="6">Stem</tissue>
    </source>
</reference>
<evidence type="ECO:0000313" key="6">
    <source>
        <dbReference type="RefSeq" id="XP_050943935.1"/>
    </source>
</evidence>
<gene>
    <name evidence="6" type="primary">LOC103499963</name>
</gene>
<evidence type="ECO:0000259" key="4">
    <source>
        <dbReference type="Pfam" id="PF08241"/>
    </source>
</evidence>
<keyword evidence="5" id="KW-1185">Reference proteome</keyword>
<keyword evidence="3" id="KW-0808">Transferase</keyword>
<proteinExistence type="inferred from homology"/>
<dbReference type="Pfam" id="PF08241">
    <property type="entry name" value="Methyltransf_11"/>
    <property type="match status" value="1"/>
</dbReference>
<evidence type="ECO:0000256" key="3">
    <source>
        <dbReference type="ARBA" id="ARBA00022679"/>
    </source>
</evidence>
<dbReference type="SUPFAM" id="SSF53335">
    <property type="entry name" value="S-adenosyl-L-methionine-dependent methyltransferases"/>
    <property type="match status" value="1"/>
</dbReference>
<dbReference type="Gene3D" id="3.40.50.150">
    <property type="entry name" value="Vaccinia Virus protein VP39"/>
    <property type="match status" value="1"/>
</dbReference>
<dbReference type="PANTHER" id="PTHR12176:SF66">
    <property type="entry name" value="S-ADENOSYL-L-METHIONINE-DEPENDENT METHYLTRANSFERASES SUPERFAMILY PROTEIN"/>
    <property type="match status" value="1"/>
</dbReference>
<dbReference type="Proteomes" id="UP001652600">
    <property type="component" value="Chromosome 1"/>
</dbReference>
<protein>
    <submittedName>
        <fullName evidence="6">Uncharacterized protein LOC103499963 isoform X1</fullName>
    </submittedName>
</protein>
<dbReference type="InterPro" id="IPR029063">
    <property type="entry name" value="SAM-dependent_MTases_sf"/>
</dbReference>
<dbReference type="CDD" id="cd02440">
    <property type="entry name" value="AdoMet_MTases"/>
    <property type="match status" value="1"/>
</dbReference>
<accession>A0ABM3L1N2</accession>
<dbReference type="InterPro" id="IPR013216">
    <property type="entry name" value="Methyltransf_11"/>
</dbReference>
<dbReference type="GeneID" id="103499963"/>
<feature type="domain" description="Methyltransferase type 11" evidence="4">
    <location>
        <begin position="54"/>
        <end position="156"/>
    </location>
</feature>
<comment type="similarity">
    <text evidence="1">Belongs to the methyltransferase superfamily.</text>
</comment>
<keyword evidence="2" id="KW-0489">Methyltransferase</keyword>